<dbReference type="AlphaFoldDB" id="A0A1M5Z2S1"/>
<reference evidence="1 2" key="1">
    <citation type="submission" date="2016-11" db="EMBL/GenBank/DDBJ databases">
        <authorList>
            <person name="Jaros S."/>
            <person name="Januszkiewicz K."/>
            <person name="Wedrychowicz H."/>
        </authorList>
    </citation>
    <scope>NUCLEOTIDE SEQUENCE [LARGE SCALE GENOMIC DNA]</scope>
    <source>
        <strain evidence="1 2">CGMCC 1.10190</strain>
    </source>
</reference>
<gene>
    <name evidence="1" type="ORF">SAMN04488135_1122</name>
</gene>
<evidence type="ECO:0000313" key="2">
    <source>
        <dbReference type="Proteomes" id="UP000184226"/>
    </source>
</evidence>
<dbReference type="EMBL" id="FQXE01000012">
    <property type="protein sequence ID" value="SHI18535.1"/>
    <property type="molecule type" value="Genomic_DNA"/>
</dbReference>
<accession>A0A1M5Z2S1</accession>
<organism evidence="1 2">
    <name type="scientific">Pollutimonas bauzanensis</name>
    <dbReference type="NCBI Taxonomy" id="658167"/>
    <lineage>
        <taxon>Bacteria</taxon>
        <taxon>Pseudomonadati</taxon>
        <taxon>Pseudomonadota</taxon>
        <taxon>Betaproteobacteria</taxon>
        <taxon>Burkholderiales</taxon>
        <taxon>Alcaligenaceae</taxon>
        <taxon>Pollutimonas</taxon>
    </lineage>
</organism>
<dbReference type="STRING" id="658167.SAMN04488135_1122"/>
<name>A0A1M5Z2S1_9BURK</name>
<proteinExistence type="predicted"/>
<keyword evidence="2" id="KW-1185">Reference proteome</keyword>
<evidence type="ECO:0008006" key="3">
    <source>
        <dbReference type="Google" id="ProtNLM"/>
    </source>
</evidence>
<protein>
    <recommendedName>
        <fullName evidence="3">PIN domain-containing protein</fullName>
    </recommendedName>
</protein>
<sequence length="93" mass="10302">MSIPVVADADTLFAAATRGLLIYLDYQGVIKLHWSPLILDEVNRALVDTGRKRSEVFRIRSGRSAAVRCLCSATIITSKDIDIFVADPQYLGY</sequence>
<evidence type="ECO:0000313" key="1">
    <source>
        <dbReference type="EMBL" id="SHI18535.1"/>
    </source>
</evidence>
<dbReference type="Proteomes" id="UP000184226">
    <property type="component" value="Unassembled WGS sequence"/>
</dbReference>